<keyword evidence="2" id="KW-1185">Reference proteome</keyword>
<evidence type="ECO:0000313" key="1">
    <source>
        <dbReference type="EMBL" id="TWT29164.1"/>
    </source>
</evidence>
<comment type="caution">
    <text evidence="1">The sequence shown here is derived from an EMBL/GenBank/DDBJ whole genome shotgun (WGS) entry which is preliminary data.</text>
</comment>
<dbReference type="AlphaFoldDB" id="A0A5C5US19"/>
<name>A0A5C5US19_9PLAN</name>
<organism evidence="1 2">
    <name type="scientific">Thalassoglobus neptunius</name>
    <dbReference type="NCBI Taxonomy" id="1938619"/>
    <lineage>
        <taxon>Bacteria</taxon>
        <taxon>Pseudomonadati</taxon>
        <taxon>Planctomycetota</taxon>
        <taxon>Planctomycetia</taxon>
        <taxon>Planctomycetales</taxon>
        <taxon>Planctomycetaceae</taxon>
        <taxon>Thalassoglobus</taxon>
    </lineage>
</organism>
<proteinExistence type="predicted"/>
<dbReference type="Proteomes" id="UP000317243">
    <property type="component" value="Unassembled WGS sequence"/>
</dbReference>
<sequence>MQQESGQMVGQREQLLSHLRILGAVGSETELDREPAHYLKRPLLNQSRLRQSRRVRRRDRRLAARHAQRGVGYVPFVLQHAIDHANSNDNVCKTKGNSNAKSERHDGIRTRLKMPKAVGKISEDNHRIQNLIQGEVTNNFRAPQNSIGIRLLLDCLRTQHLERTRFCSAEGVAKCS</sequence>
<accession>A0A5C5US19</accession>
<gene>
    <name evidence="1" type="ORF">KOR42_55520</name>
</gene>
<dbReference type="EMBL" id="SIHI01000134">
    <property type="protein sequence ID" value="TWT29164.1"/>
    <property type="molecule type" value="Genomic_DNA"/>
</dbReference>
<protein>
    <submittedName>
        <fullName evidence="1">Uncharacterized protein</fullName>
    </submittedName>
</protein>
<reference evidence="1 2" key="1">
    <citation type="submission" date="2019-02" db="EMBL/GenBank/DDBJ databases">
        <title>Deep-cultivation of Planctomycetes and their phenomic and genomic characterization uncovers novel biology.</title>
        <authorList>
            <person name="Wiegand S."/>
            <person name="Jogler M."/>
            <person name="Boedeker C."/>
            <person name="Pinto D."/>
            <person name="Vollmers J."/>
            <person name="Rivas-Marin E."/>
            <person name="Kohn T."/>
            <person name="Peeters S.H."/>
            <person name="Heuer A."/>
            <person name="Rast P."/>
            <person name="Oberbeckmann S."/>
            <person name="Bunk B."/>
            <person name="Jeske O."/>
            <person name="Meyerdierks A."/>
            <person name="Storesund J.E."/>
            <person name="Kallscheuer N."/>
            <person name="Luecker S."/>
            <person name="Lage O.M."/>
            <person name="Pohl T."/>
            <person name="Merkel B.J."/>
            <person name="Hornburger P."/>
            <person name="Mueller R.-W."/>
            <person name="Bruemmer F."/>
            <person name="Labrenz M."/>
            <person name="Spormann A.M."/>
            <person name="Op Den Camp H."/>
            <person name="Overmann J."/>
            <person name="Amann R."/>
            <person name="Jetten M.S.M."/>
            <person name="Mascher T."/>
            <person name="Medema M.H."/>
            <person name="Devos D.P."/>
            <person name="Kaster A.-K."/>
            <person name="Ovreas L."/>
            <person name="Rohde M."/>
            <person name="Galperin M.Y."/>
            <person name="Jogler C."/>
        </authorList>
    </citation>
    <scope>NUCLEOTIDE SEQUENCE [LARGE SCALE GENOMIC DNA]</scope>
    <source>
        <strain evidence="1 2">KOR42</strain>
    </source>
</reference>
<evidence type="ECO:0000313" key="2">
    <source>
        <dbReference type="Proteomes" id="UP000317243"/>
    </source>
</evidence>